<keyword evidence="2" id="KW-0731">Sigma factor</keyword>
<keyword evidence="1" id="KW-0805">Transcription regulation</keyword>
<evidence type="ECO:0000256" key="4">
    <source>
        <dbReference type="ARBA" id="ARBA00023163"/>
    </source>
</evidence>
<name>A0AAW6AP83_CLOSY</name>
<dbReference type="Pfam" id="PF04542">
    <property type="entry name" value="Sigma70_r2"/>
    <property type="match status" value="1"/>
</dbReference>
<dbReference type="PANTHER" id="PTHR30385:SF7">
    <property type="entry name" value="RNA POLYMERASE SIGMA FACTOR FLIA"/>
    <property type="match status" value="1"/>
</dbReference>
<dbReference type="EMBL" id="JAQLGM010000001">
    <property type="protein sequence ID" value="MDB1998625.1"/>
    <property type="molecule type" value="Genomic_DNA"/>
</dbReference>
<dbReference type="InterPro" id="IPR012845">
    <property type="entry name" value="RNA_pol_sigma_FliA_WhiG"/>
</dbReference>
<feature type="domain" description="RNA polymerase sigma-70 region 2" evidence="6">
    <location>
        <begin position="47"/>
        <end position="100"/>
    </location>
</feature>
<dbReference type="Pfam" id="PF04545">
    <property type="entry name" value="Sigma70_r4"/>
    <property type="match status" value="1"/>
</dbReference>
<evidence type="ECO:0000256" key="2">
    <source>
        <dbReference type="ARBA" id="ARBA00023082"/>
    </source>
</evidence>
<dbReference type="AlphaFoldDB" id="A0AAW6AP83"/>
<evidence type="ECO:0000259" key="7">
    <source>
        <dbReference type="Pfam" id="PF04545"/>
    </source>
</evidence>
<reference evidence="8" key="1">
    <citation type="submission" date="2023-01" db="EMBL/GenBank/DDBJ databases">
        <title>Human gut microbiome strain richness.</title>
        <authorList>
            <person name="Chen-Liaw A."/>
        </authorList>
    </citation>
    <scope>NUCLEOTIDE SEQUENCE</scope>
    <source>
        <strain evidence="8">B1_m1001713B170214d0_201011</strain>
    </source>
</reference>
<sequence>MAMESSQDFIKSLEKYQATKDLELRNELTMSCIYIVRSAASQMRGIASGYAQEEDLINQGVLALMDCMDRYDKTKGAKFETYAYMRVRGALIDFIRKQDWVPHRARNFNKKIEEAYASLSNRNMREPDVEEIASYLDIPPEKVESHLQYMNHSVVISLESMLEDITGTILRAEPENRNDSYKPEESLYYKEICRTLTTSIESLKEKERLVITLYYYEELKYAEIAEILEISESRVCQIHTKAITKLKEDLIEYVRG</sequence>
<gene>
    <name evidence="8" type="ORF">PM006_00175</name>
</gene>
<dbReference type="GO" id="GO:0003899">
    <property type="term" value="F:DNA-directed RNA polymerase activity"/>
    <property type="evidence" value="ECO:0007669"/>
    <property type="project" value="InterPro"/>
</dbReference>
<keyword evidence="3" id="KW-0238">DNA-binding</keyword>
<dbReference type="Pfam" id="PF04539">
    <property type="entry name" value="Sigma70_r3"/>
    <property type="match status" value="1"/>
</dbReference>
<dbReference type="PANTHER" id="PTHR30385">
    <property type="entry name" value="SIGMA FACTOR F FLAGELLAR"/>
    <property type="match status" value="1"/>
</dbReference>
<evidence type="ECO:0000259" key="6">
    <source>
        <dbReference type="Pfam" id="PF04542"/>
    </source>
</evidence>
<dbReference type="PRINTS" id="PR00046">
    <property type="entry name" value="SIGMA70FCT"/>
</dbReference>
<keyword evidence="4" id="KW-0804">Transcription</keyword>
<organism evidence="8 9">
    <name type="scientific">Clostridium symbiosum</name>
    <name type="common">Bacteroides symbiosus</name>
    <dbReference type="NCBI Taxonomy" id="1512"/>
    <lineage>
        <taxon>Bacteria</taxon>
        <taxon>Bacillati</taxon>
        <taxon>Bacillota</taxon>
        <taxon>Clostridia</taxon>
        <taxon>Lachnospirales</taxon>
        <taxon>Lachnospiraceae</taxon>
        <taxon>Otoolea</taxon>
    </lineage>
</organism>
<dbReference type="InterPro" id="IPR013324">
    <property type="entry name" value="RNA_pol_sigma_r3/r4-like"/>
</dbReference>
<protein>
    <submittedName>
        <fullName evidence="8">FliA/WhiG family RNA polymerase sigma factor</fullName>
    </submittedName>
</protein>
<dbReference type="InterPro" id="IPR007627">
    <property type="entry name" value="RNA_pol_sigma70_r2"/>
</dbReference>
<dbReference type="GO" id="GO:0006352">
    <property type="term" value="P:DNA-templated transcription initiation"/>
    <property type="evidence" value="ECO:0007669"/>
    <property type="project" value="InterPro"/>
</dbReference>
<dbReference type="NCBIfam" id="TIGR02479">
    <property type="entry name" value="FliA_WhiG"/>
    <property type="match status" value="1"/>
</dbReference>
<evidence type="ECO:0000256" key="1">
    <source>
        <dbReference type="ARBA" id="ARBA00023015"/>
    </source>
</evidence>
<feature type="domain" description="RNA polymerase sigma-70 region 3" evidence="5">
    <location>
        <begin position="110"/>
        <end position="161"/>
    </location>
</feature>
<comment type="caution">
    <text evidence="8">The sequence shown here is derived from an EMBL/GenBank/DDBJ whole genome shotgun (WGS) entry which is preliminary data.</text>
</comment>
<accession>A0AAW6AP83</accession>
<dbReference type="InterPro" id="IPR000943">
    <property type="entry name" value="RNA_pol_sigma70"/>
</dbReference>
<dbReference type="GO" id="GO:0003677">
    <property type="term" value="F:DNA binding"/>
    <property type="evidence" value="ECO:0007669"/>
    <property type="project" value="UniProtKB-KW"/>
</dbReference>
<dbReference type="Proteomes" id="UP001300871">
    <property type="component" value="Unassembled WGS sequence"/>
</dbReference>
<evidence type="ECO:0000313" key="9">
    <source>
        <dbReference type="Proteomes" id="UP001300871"/>
    </source>
</evidence>
<dbReference type="InterPro" id="IPR013325">
    <property type="entry name" value="RNA_pol_sigma_r2"/>
</dbReference>
<dbReference type="NCBIfam" id="TIGR02937">
    <property type="entry name" value="sigma70-ECF"/>
    <property type="match status" value="1"/>
</dbReference>
<dbReference type="InterPro" id="IPR014284">
    <property type="entry name" value="RNA_pol_sigma-70_dom"/>
</dbReference>
<dbReference type="CDD" id="cd06171">
    <property type="entry name" value="Sigma70_r4"/>
    <property type="match status" value="1"/>
</dbReference>
<proteinExistence type="predicted"/>
<dbReference type="InterPro" id="IPR007624">
    <property type="entry name" value="RNA_pol_sigma70_r3"/>
</dbReference>
<dbReference type="Gene3D" id="1.10.1740.10">
    <property type="match status" value="1"/>
</dbReference>
<feature type="domain" description="RNA polymerase sigma-70 region 4" evidence="7">
    <location>
        <begin position="200"/>
        <end position="248"/>
    </location>
</feature>
<dbReference type="SUPFAM" id="SSF88659">
    <property type="entry name" value="Sigma3 and sigma4 domains of RNA polymerase sigma factors"/>
    <property type="match status" value="2"/>
</dbReference>
<dbReference type="Gene3D" id="1.20.140.160">
    <property type="match status" value="1"/>
</dbReference>
<evidence type="ECO:0000259" key="5">
    <source>
        <dbReference type="Pfam" id="PF04539"/>
    </source>
</evidence>
<evidence type="ECO:0000256" key="3">
    <source>
        <dbReference type="ARBA" id="ARBA00023125"/>
    </source>
</evidence>
<evidence type="ECO:0000313" key="8">
    <source>
        <dbReference type="EMBL" id="MDB1998625.1"/>
    </source>
</evidence>
<dbReference type="GO" id="GO:0016987">
    <property type="term" value="F:sigma factor activity"/>
    <property type="evidence" value="ECO:0007669"/>
    <property type="project" value="UniProtKB-KW"/>
</dbReference>
<dbReference type="InterPro" id="IPR007630">
    <property type="entry name" value="RNA_pol_sigma70_r4"/>
</dbReference>
<dbReference type="SUPFAM" id="SSF88946">
    <property type="entry name" value="Sigma2 domain of RNA polymerase sigma factors"/>
    <property type="match status" value="1"/>
</dbReference>